<dbReference type="AlphaFoldDB" id="A0A518DEE9"/>
<dbReference type="RefSeq" id="WP_145287125.1">
    <property type="nucleotide sequence ID" value="NZ_CP036291.1"/>
</dbReference>
<accession>A0A518DEE9</accession>
<dbReference type="KEGG" id="pnd:Pla175_32320"/>
<organism evidence="1 2">
    <name type="scientific">Pirellulimonas nuda</name>
    <dbReference type="NCBI Taxonomy" id="2528009"/>
    <lineage>
        <taxon>Bacteria</taxon>
        <taxon>Pseudomonadati</taxon>
        <taxon>Planctomycetota</taxon>
        <taxon>Planctomycetia</taxon>
        <taxon>Pirellulales</taxon>
        <taxon>Lacipirellulaceae</taxon>
        <taxon>Pirellulimonas</taxon>
    </lineage>
</organism>
<sequence length="66" mass="7473">MSTEELRHAQLVAWLEDQGHDADAIEKILDKVAEYDDRMVHESVFDSIDAGKFNLQSIIDEALGKD</sequence>
<dbReference type="OrthoDB" id="288957at2"/>
<gene>
    <name evidence="1" type="ORF">Pla175_32320</name>
</gene>
<dbReference type="EMBL" id="CP036291">
    <property type="protein sequence ID" value="QDU89836.1"/>
    <property type="molecule type" value="Genomic_DNA"/>
</dbReference>
<dbReference type="Proteomes" id="UP000317429">
    <property type="component" value="Chromosome"/>
</dbReference>
<keyword evidence="2" id="KW-1185">Reference proteome</keyword>
<evidence type="ECO:0000313" key="2">
    <source>
        <dbReference type="Proteomes" id="UP000317429"/>
    </source>
</evidence>
<name>A0A518DEE9_9BACT</name>
<reference evidence="1 2" key="1">
    <citation type="submission" date="2019-02" db="EMBL/GenBank/DDBJ databases">
        <title>Deep-cultivation of Planctomycetes and their phenomic and genomic characterization uncovers novel biology.</title>
        <authorList>
            <person name="Wiegand S."/>
            <person name="Jogler M."/>
            <person name="Boedeker C."/>
            <person name="Pinto D."/>
            <person name="Vollmers J."/>
            <person name="Rivas-Marin E."/>
            <person name="Kohn T."/>
            <person name="Peeters S.H."/>
            <person name="Heuer A."/>
            <person name="Rast P."/>
            <person name="Oberbeckmann S."/>
            <person name="Bunk B."/>
            <person name="Jeske O."/>
            <person name="Meyerdierks A."/>
            <person name="Storesund J.E."/>
            <person name="Kallscheuer N."/>
            <person name="Luecker S."/>
            <person name="Lage O.M."/>
            <person name="Pohl T."/>
            <person name="Merkel B.J."/>
            <person name="Hornburger P."/>
            <person name="Mueller R.-W."/>
            <person name="Bruemmer F."/>
            <person name="Labrenz M."/>
            <person name="Spormann A.M."/>
            <person name="Op den Camp H."/>
            <person name="Overmann J."/>
            <person name="Amann R."/>
            <person name="Jetten M.S.M."/>
            <person name="Mascher T."/>
            <person name="Medema M.H."/>
            <person name="Devos D.P."/>
            <person name="Kaster A.-K."/>
            <person name="Ovreas L."/>
            <person name="Rohde M."/>
            <person name="Galperin M.Y."/>
            <person name="Jogler C."/>
        </authorList>
    </citation>
    <scope>NUCLEOTIDE SEQUENCE [LARGE SCALE GENOMIC DNA]</scope>
    <source>
        <strain evidence="1 2">Pla175</strain>
    </source>
</reference>
<proteinExistence type="predicted"/>
<protein>
    <submittedName>
        <fullName evidence="1">Uncharacterized protein</fullName>
    </submittedName>
</protein>
<evidence type="ECO:0000313" key="1">
    <source>
        <dbReference type="EMBL" id="QDU89836.1"/>
    </source>
</evidence>